<keyword evidence="5" id="KW-0067">ATP-binding</keyword>
<gene>
    <name evidence="8" type="ORF">R54876_GBNLAHCA_00416</name>
</gene>
<evidence type="ECO:0000256" key="3">
    <source>
        <dbReference type="ARBA" id="ARBA00022490"/>
    </source>
</evidence>
<evidence type="ECO:0000313" key="8">
    <source>
        <dbReference type="EMBL" id="CAK8053857.1"/>
    </source>
</evidence>
<dbReference type="InterPro" id="IPR003714">
    <property type="entry name" value="PhoH"/>
</dbReference>
<evidence type="ECO:0000256" key="2">
    <source>
        <dbReference type="ARBA" id="ARBA00010393"/>
    </source>
</evidence>
<organism evidence="8 9">
    <name type="scientific">Eupransor demetentiae</name>
    <dbReference type="NCBI Taxonomy" id="3109584"/>
    <lineage>
        <taxon>Bacteria</taxon>
        <taxon>Bacillati</taxon>
        <taxon>Bacillota</taxon>
        <taxon>Bacilli</taxon>
        <taxon>Lactobacillales</taxon>
        <taxon>Lactobacillaceae</taxon>
        <taxon>Eupransor</taxon>
    </lineage>
</organism>
<feature type="domain" description="PhoH-like protein" evidence="7">
    <location>
        <begin position="112"/>
        <end position="315"/>
    </location>
</feature>
<dbReference type="PANTHER" id="PTHR30473:SF1">
    <property type="entry name" value="PHOH-LIKE PROTEIN"/>
    <property type="match status" value="1"/>
</dbReference>
<evidence type="ECO:0000256" key="1">
    <source>
        <dbReference type="ARBA" id="ARBA00004496"/>
    </source>
</evidence>
<dbReference type="RefSeq" id="WP_349641404.1">
    <property type="nucleotide sequence ID" value="NZ_CAWVOH010000001.1"/>
</dbReference>
<comment type="caution">
    <text evidence="8">The sequence shown here is derived from an EMBL/GenBank/DDBJ whole genome shotgun (WGS) entry which is preliminary data.</text>
</comment>
<reference evidence="8 9" key="1">
    <citation type="submission" date="2024-01" db="EMBL/GenBank/DDBJ databases">
        <authorList>
            <person name="Botero Cardona J."/>
        </authorList>
    </citation>
    <scope>NUCLEOTIDE SEQUENCE [LARGE SCALE GENOMIC DNA]</scope>
    <source>
        <strain evidence="8 9">LMG 33000</strain>
    </source>
</reference>
<dbReference type="Proteomes" id="UP001314241">
    <property type="component" value="Unassembled WGS sequence"/>
</dbReference>
<comment type="similarity">
    <text evidence="2">Belongs to the PhoH family.</text>
</comment>
<proteinExistence type="inferred from homology"/>
<evidence type="ECO:0000256" key="4">
    <source>
        <dbReference type="ARBA" id="ARBA00022741"/>
    </source>
</evidence>
<evidence type="ECO:0000256" key="6">
    <source>
        <dbReference type="ARBA" id="ARBA00039970"/>
    </source>
</evidence>
<accession>A0ABM9N3Z7</accession>
<dbReference type="Gene3D" id="3.40.50.300">
    <property type="entry name" value="P-loop containing nucleotide triphosphate hydrolases"/>
    <property type="match status" value="1"/>
</dbReference>
<sequence length="328" mass="36231">MAEQTQKNFTFDNIEQTSKLTGVQDDYLKLIEDALEVKLSPRGTQVNISGEAEQVSLAYQVLKALVQLVKKQISISAADIVSATTMAKRGTLEYFADLYSETLIRDYKGRAVRVKNFGQRQYIHSIRQNDVTFGIGPAGTGKTFLAVVMAISALKKGDVERIIITRPAVEAGESLGFLPGDLKEKVDPYMRPIYDAMNTLVGSEHTARLLERGTIEIAPLAYMRGRTLDDAFIILDEAQNTTNQQMKMFLTRLGFGSKMIVNGDISQIDLPRGAKSGLISAQRVLRNVDHLNFVNFSSGDVVRHPVVGQIVNAYEAADARLAELKKES</sequence>
<name>A0ABM9N3Z7_9LACO</name>
<dbReference type="Pfam" id="PF02562">
    <property type="entry name" value="PhoH"/>
    <property type="match status" value="1"/>
</dbReference>
<protein>
    <recommendedName>
        <fullName evidence="6">PhoH-like protein</fullName>
    </recommendedName>
</protein>
<keyword evidence="9" id="KW-1185">Reference proteome</keyword>
<dbReference type="SUPFAM" id="SSF52540">
    <property type="entry name" value="P-loop containing nucleoside triphosphate hydrolases"/>
    <property type="match status" value="1"/>
</dbReference>
<dbReference type="EMBL" id="CAWVOH010000001">
    <property type="protein sequence ID" value="CAK8053857.1"/>
    <property type="molecule type" value="Genomic_DNA"/>
</dbReference>
<keyword evidence="3" id="KW-0963">Cytoplasm</keyword>
<evidence type="ECO:0000313" key="9">
    <source>
        <dbReference type="Proteomes" id="UP001314241"/>
    </source>
</evidence>
<comment type="subcellular location">
    <subcellularLocation>
        <location evidence="1">Cytoplasm</location>
    </subcellularLocation>
</comment>
<evidence type="ECO:0000259" key="7">
    <source>
        <dbReference type="Pfam" id="PF02562"/>
    </source>
</evidence>
<keyword evidence="4" id="KW-0547">Nucleotide-binding</keyword>
<evidence type="ECO:0000256" key="5">
    <source>
        <dbReference type="ARBA" id="ARBA00022840"/>
    </source>
</evidence>
<dbReference type="InterPro" id="IPR027417">
    <property type="entry name" value="P-loop_NTPase"/>
</dbReference>
<dbReference type="InterPro" id="IPR051451">
    <property type="entry name" value="PhoH2-like"/>
</dbReference>
<dbReference type="PANTHER" id="PTHR30473">
    <property type="entry name" value="PROTEIN PHOH"/>
    <property type="match status" value="1"/>
</dbReference>